<comment type="similarity">
    <text evidence="4 5">Belongs to the glutamine synthetase family.</text>
</comment>
<keyword evidence="8" id="KW-1185">Reference proteome</keyword>
<evidence type="ECO:0000256" key="4">
    <source>
        <dbReference type="PROSITE-ProRule" id="PRU01331"/>
    </source>
</evidence>
<reference evidence="7 8" key="1">
    <citation type="submission" date="2016-10" db="EMBL/GenBank/DDBJ databases">
        <authorList>
            <person name="de Groot N.N."/>
        </authorList>
    </citation>
    <scope>NUCLEOTIDE SEQUENCE [LARGE SCALE GENOMIC DNA]</scope>
    <source>
        <strain evidence="8">KMM 9023,NRIC 0796,JCM 17311,KCTC 23692</strain>
    </source>
</reference>
<dbReference type="STRING" id="871652.SAMN04515673_101538"/>
<dbReference type="GO" id="GO:0006542">
    <property type="term" value="P:glutamine biosynthetic process"/>
    <property type="evidence" value="ECO:0007669"/>
    <property type="project" value="TreeGrafter"/>
</dbReference>
<evidence type="ECO:0000256" key="5">
    <source>
        <dbReference type="RuleBase" id="RU000384"/>
    </source>
</evidence>
<dbReference type="SMART" id="SM01230">
    <property type="entry name" value="Gln-synt_C"/>
    <property type="match status" value="1"/>
</dbReference>
<dbReference type="AlphaFoldDB" id="A0A1I6CXP6"/>
<dbReference type="PROSITE" id="PS51987">
    <property type="entry name" value="GS_CATALYTIC"/>
    <property type="match status" value="1"/>
</dbReference>
<dbReference type="InterPro" id="IPR014746">
    <property type="entry name" value="Gln_synth/guanido_kin_cat_dom"/>
</dbReference>
<dbReference type="Gene3D" id="3.30.590.10">
    <property type="entry name" value="Glutamine synthetase/guanido kinase, catalytic domain"/>
    <property type="match status" value="1"/>
</dbReference>
<sequence length="437" mass="45925">MELTALPTIRVAAADLNGQMRGKRMAGAGADKIAAGLRMPLSALNVDVTGADIEGSPLLFETGDADGILKPTGRGPVPMPWLSGRTALEPLWMFHENGAPFAGDPRHALAGVSARLAARGLTAQAAVEMEFYLIDDADTALAPPASPLSGRRLSTSAVLDLRQLDAFDAFFTDLYEAAGAMGIPAEAAISESGLGQFEVTLHHQDALRAADDAWLFKVLVRGLARRHGMAASFMAKPFADQPGNGMHVHVSIWDGDGRNIFDDGAPQGTEALRHAVAGCLGSMAGATLIFAPHANSYTRLVPGAHAPTGAAWAYENRTAAIRIPGGPASARRIEHRVAGGDVNPYLLLTVILGSILTGLEDAAPPPAPITGNAYELDLPGLAADWESAIAGFESDPVMARIFPAELIANLAMTKRQELALFAGVPAERHWTYLLETV</sequence>
<dbReference type="PANTHER" id="PTHR43785">
    <property type="entry name" value="GAMMA-GLUTAMYLPUTRESCINE SYNTHETASE"/>
    <property type="match status" value="1"/>
</dbReference>
<dbReference type="RefSeq" id="WP_092076313.1">
    <property type="nucleotide sequence ID" value="NZ_FOYI01000001.1"/>
</dbReference>
<name>A0A1I6CXP6_9RHOB</name>
<organism evidence="7 8">
    <name type="scientific">Poseidonocella sedimentorum</name>
    <dbReference type="NCBI Taxonomy" id="871652"/>
    <lineage>
        <taxon>Bacteria</taxon>
        <taxon>Pseudomonadati</taxon>
        <taxon>Pseudomonadota</taxon>
        <taxon>Alphaproteobacteria</taxon>
        <taxon>Rhodobacterales</taxon>
        <taxon>Roseobacteraceae</taxon>
        <taxon>Poseidonocella</taxon>
    </lineage>
</organism>
<evidence type="ECO:0000313" key="7">
    <source>
        <dbReference type="EMBL" id="SFQ97877.1"/>
    </source>
</evidence>
<dbReference type="GO" id="GO:0006598">
    <property type="term" value="P:polyamine catabolic process"/>
    <property type="evidence" value="ECO:0007669"/>
    <property type="project" value="TreeGrafter"/>
</dbReference>
<feature type="domain" description="GS catalytic" evidence="6">
    <location>
        <begin position="105"/>
        <end position="437"/>
    </location>
</feature>
<evidence type="ECO:0000313" key="8">
    <source>
        <dbReference type="Proteomes" id="UP000199302"/>
    </source>
</evidence>
<accession>A0A1I6CXP6</accession>
<dbReference type="OrthoDB" id="9807095at2"/>
<dbReference type="Proteomes" id="UP000199302">
    <property type="component" value="Unassembled WGS sequence"/>
</dbReference>
<evidence type="ECO:0000259" key="6">
    <source>
        <dbReference type="PROSITE" id="PS51987"/>
    </source>
</evidence>
<evidence type="ECO:0000256" key="1">
    <source>
        <dbReference type="ARBA" id="ARBA00001946"/>
    </source>
</evidence>
<dbReference type="Pfam" id="PF00120">
    <property type="entry name" value="Gln-synt_C"/>
    <property type="match status" value="1"/>
</dbReference>
<dbReference type="InterPro" id="IPR027303">
    <property type="entry name" value="Gln_synth_gly_rich_site"/>
</dbReference>
<evidence type="ECO:0000256" key="3">
    <source>
        <dbReference type="ARBA" id="ARBA00022842"/>
    </source>
</evidence>
<dbReference type="SUPFAM" id="SSF55931">
    <property type="entry name" value="Glutamine synthetase/guanido kinase"/>
    <property type="match status" value="1"/>
</dbReference>
<comment type="cofactor">
    <cofactor evidence="1">
        <name>Mg(2+)</name>
        <dbReference type="ChEBI" id="CHEBI:18420"/>
    </cofactor>
</comment>
<proteinExistence type="inferred from homology"/>
<dbReference type="GO" id="GO:0004356">
    <property type="term" value="F:glutamine synthetase activity"/>
    <property type="evidence" value="ECO:0007669"/>
    <property type="project" value="InterPro"/>
</dbReference>
<keyword evidence="2 7" id="KW-0436">Ligase</keyword>
<protein>
    <submittedName>
        <fullName evidence="7">Glutamate--putrescine ligase</fullName>
    </submittedName>
</protein>
<dbReference type="EMBL" id="FOYI01000001">
    <property type="protein sequence ID" value="SFQ97877.1"/>
    <property type="molecule type" value="Genomic_DNA"/>
</dbReference>
<dbReference type="PANTHER" id="PTHR43785:SF12">
    <property type="entry name" value="TYPE-1 GLUTAMINE SYNTHETASE 2"/>
    <property type="match status" value="1"/>
</dbReference>
<keyword evidence="3" id="KW-0460">Magnesium</keyword>
<gene>
    <name evidence="7" type="ORF">SAMN04515673_101538</name>
</gene>
<dbReference type="InterPro" id="IPR008146">
    <property type="entry name" value="Gln_synth_cat_dom"/>
</dbReference>
<evidence type="ECO:0000256" key="2">
    <source>
        <dbReference type="ARBA" id="ARBA00022598"/>
    </source>
</evidence>
<dbReference type="PROSITE" id="PS00181">
    <property type="entry name" value="GLNA_ATP"/>
    <property type="match status" value="1"/>
</dbReference>